<dbReference type="RefSeq" id="WP_124237798.1">
    <property type="nucleotide sequence ID" value="NZ_JBHUFI010000018.1"/>
</dbReference>
<keyword evidence="5 8" id="KW-1133">Transmembrane helix</keyword>
<evidence type="ECO:0000256" key="6">
    <source>
        <dbReference type="ARBA" id="ARBA00023136"/>
    </source>
</evidence>
<evidence type="ECO:0000256" key="5">
    <source>
        <dbReference type="ARBA" id="ARBA00022989"/>
    </source>
</evidence>
<keyword evidence="6 8" id="KW-0472">Membrane</keyword>
<dbReference type="SUPFAM" id="SSF103481">
    <property type="entry name" value="Multidrug resistance efflux transporter EmrE"/>
    <property type="match status" value="1"/>
</dbReference>
<dbReference type="InterPro" id="IPR037185">
    <property type="entry name" value="EmrE-like"/>
</dbReference>
<sequence>MSWAWLSLAIAAEVVATLSLRASEGLRRPAWILPILAGYAIAFTSLARALAEGMKVGVAYGVWTATGIAAVAVLARAFWGDPLTRRMMAGIAVIAVGVLLVELG</sequence>
<protein>
    <submittedName>
        <fullName evidence="9">Multidrug efflux SMR transporter</fullName>
    </submittedName>
</protein>
<comment type="caution">
    <text evidence="9">The sequence shown here is derived from an EMBL/GenBank/DDBJ whole genome shotgun (WGS) entry which is preliminary data.</text>
</comment>
<keyword evidence="10" id="KW-1185">Reference proteome</keyword>
<dbReference type="AlphaFoldDB" id="A0A3N6XX28"/>
<evidence type="ECO:0000313" key="10">
    <source>
        <dbReference type="Proteomes" id="UP000275225"/>
    </source>
</evidence>
<gene>
    <name evidence="9" type="ORF">EHW97_14035</name>
</gene>
<feature type="transmembrane region" description="Helical" evidence="8">
    <location>
        <begin position="31"/>
        <end position="51"/>
    </location>
</feature>
<proteinExistence type="inferred from homology"/>
<evidence type="ECO:0000313" key="9">
    <source>
        <dbReference type="EMBL" id="RQN02254.1"/>
    </source>
</evidence>
<evidence type="ECO:0000256" key="3">
    <source>
        <dbReference type="ARBA" id="ARBA00022475"/>
    </source>
</evidence>
<dbReference type="Gene3D" id="1.10.3730.20">
    <property type="match status" value="1"/>
</dbReference>
<dbReference type="InterPro" id="IPR045324">
    <property type="entry name" value="Small_multidrug_res"/>
</dbReference>
<dbReference type="Proteomes" id="UP000275225">
    <property type="component" value="Unassembled WGS sequence"/>
</dbReference>
<name>A0A3N6XX28_9ACTN</name>
<accession>A0A3N6XX28</accession>
<evidence type="ECO:0000256" key="1">
    <source>
        <dbReference type="ARBA" id="ARBA00004651"/>
    </source>
</evidence>
<dbReference type="PANTHER" id="PTHR30561:SF1">
    <property type="entry name" value="MULTIDRUG TRANSPORTER EMRE"/>
    <property type="match status" value="1"/>
</dbReference>
<dbReference type="InterPro" id="IPR000390">
    <property type="entry name" value="Small_drug/metabolite_transptr"/>
</dbReference>
<feature type="transmembrane region" description="Helical" evidence="8">
    <location>
        <begin position="85"/>
        <end position="103"/>
    </location>
</feature>
<evidence type="ECO:0000256" key="4">
    <source>
        <dbReference type="ARBA" id="ARBA00022692"/>
    </source>
</evidence>
<organism evidence="9 10">
    <name type="scientific">Aeromicrobium camelliae</name>
    <dbReference type="NCBI Taxonomy" id="1538144"/>
    <lineage>
        <taxon>Bacteria</taxon>
        <taxon>Bacillati</taxon>
        <taxon>Actinomycetota</taxon>
        <taxon>Actinomycetes</taxon>
        <taxon>Propionibacteriales</taxon>
        <taxon>Nocardioidaceae</taxon>
        <taxon>Aeromicrobium</taxon>
    </lineage>
</organism>
<dbReference type="EMBL" id="RQJX01000023">
    <property type="protein sequence ID" value="RQN02254.1"/>
    <property type="molecule type" value="Genomic_DNA"/>
</dbReference>
<dbReference type="Pfam" id="PF00893">
    <property type="entry name" value="Multi_Drug_Res"/>
    <property type="match status" value="1"/>
</dbReference>
<evidence type="ECO:0000256" key="8">
    <source>
        <dbReference type="SAM" id="Phobius"/>
    </source>
</evidence>
<evidence type="ECO:0000256" key="7">
    <source>
        <dbReference type="RuleBase" id="RU003942"/>
    </source>
</evidence>
<feature type="transmembrane region" description="Helical" evidence="8">
    <location>
        <begin position="58"/>
        <end position="79"/>
    </location>
</feature>
<evidence type="ECO:0000256" key="2">
    <source>
        <dbReference type="ARBA" id="ARBA00022448"/>
    </source>
</evidence>
<comment type="subcellular location">
    <subcellularLocation>
        <location evidence="1 7">Cell membrane</location>
        <topology evidence="1 7">Multi-pass membrane protein</topology>
    </subcellularLocation>
</comment>
<dbReference type="GO" id="GO:0022857">
    <property type="term" value="F:transmembrane transporter activity"/>
    <property type="evidence" value="ECO:0007669"/>
    <property type="project" value="InterPro"/>
</dbReference>
<reference evidence="9 10" key="1">
    <citation type="submission" date="2018-11" db="EMBL/GenBank/DDBJ databases">
        <authorList>
            <person name="Li F."/>
        </authorList>
    </citation>
    <scope>NUCLEOTIDE SEQUENCE [LARGE SCALE GENOMIC DNA]</scope>
    <source>
        <strain evidence="9 10">YS17T</strain>
    </source>
</reference>
<keyword evidence="3" id="KW-1003">Cell membrane</keyword>
<dbReference type="PANTHER" id="PTHR30561">
    <property type="entry name" value="SMR FAMILY PROTON-DEPENDENT DRUG EFFLUX TRANSPORTER SUGE"/>
    <property type="match status" value="1"/>
</dbReference>
<dbReference type="OrthoDB" id="3175079at2"/>
<keyword evidence="4 7" id="KW-0812">Transmembrane</keyword>
<comment type="similarity">
    <text evidence="7">Belongs to the drug/metabolite transporter (DMT) superfamily. Small multidrug resistance (SMR) (TC 2.A.7.1) family.</text>
</comment>
<keyword evidence="2" id="KW-0813">Transport</keyword>
<dbReference type="GO" id="GO:0005886">
    <property type="term" value="C:plasma membrane"/>
    <property type="evidence" value="ECO:0007669"/>
    <property type="project" value="UniProtKB-SubCell"/>
</dbReference>